<gene>
    <name evidence="1" type="ORF">L2E82_19492</name>
</gene>
<keyword evidence="2" id="KW-1185">Reference proteome</keyword>
<dbReference type="Proteomes" id="UP001055811">
    <property type="component" value="Linkage Group LG03"/>
</dbReference>
<dbReference type="EMBL" id="CM042011">
    <property type="protein sequence ID" value="KAI3768662.1"/>
    <property type="molecule type" value="Genomic_DNA"/>
</dbReference>
<evidence type="ECO:0000313" key="1">
    <source>
        <dbReference type="EMBL" id="KAI3768662.1"/>
    </source>
</evidence>
<evidence type="ECO:0000313" key="2">
    <source>
        <dbReference type="Proteomes" id="UP001055811"/>
    </source>
</evidence>
<sequence>MSTGRFCFFSLAHCTECRAVFIRRANVPHDRWWLRLKFQLLVTRDHAFIFVIVQLIVAFLCVLVNKFCGDELREMFGYEEHLYEFYTMAVLEIVLVGLLYGFFIAIICGQQINQSHYHILAKQELIKEYIVEDRDVNKDVVELHPAMLTELRMLGLY</sequence>
<accession>A0ACB9FBY8</accession>
<reference evidence="2" key="1">
    <citation type="journal article" date="2022" name="Mol. Ecol. Resour.">
        <title>The genomes of chicory, endive, great burdock and yacon provide insights into Asteraceae palaeo-polyploidization history and plant inulin production.</title>
        <authorList>
            <person name="Fan W."/>
            <person name="Wang S."/>
            <person name="Wang H."/>
            <person name="Wang A."/>
            <person name="Jiang F."/>
            <person name="Liu H."/>
            <person name="Zhao H."/>
            <person name="Xu D."/>
            <person name="Zhang Y."/>
        </authorList>
    </citation>
    <scope>NUCLEOTIDE SEQUENCE [LARGE SCALE GENOMIC DNA]</scope>
    <source>
        <strain evidence="2">cv. Punajuju</strain>
    </source>
</reference>
<comment type="caution">
    <text evidence="1">The sequence shown here is derived from an EMBL/GenBank/DDBJ whole genome shotgun (WGS) entry which is preliminary data.</text>
</comment>
<organism evidence="1 2">
    <name type="scientific">Cichorium intybus</name>
    <name type="common">Chicory</name>
    <dbReference type="NCBI Taxonomy" id="13427"/>
    <lineage>
        <taxon>Eukaryota</taxon>
        <taxon>Viridiplantae</taxon>
        <taxon>Streptophyta</taxon>
        <taxon>Embryophyta</taxon>
        <taxon>Tracheophyta</taxon>
        <taxon>Spermatophyta</taxon>
        <taxon>Magnoliopsida</taxon>
        <taxon>eudicotyledons</taxon>
        <taxon>Gunneridae</taxon>
        <taxon>Pentapetalae</taxon>
        <taxon>asterids</taxon>
        <taxon>campanulids</taxon>
        <taxon>Asterales</taxon>
        <taxon>Asteraceae</taxon>
        <taxon>Cichorioideae</taxon>
        <taxon>Cichorieae</taxon>
        <taxon>Cichoriinae</taxon>
        <taxon>Cichorium</taxon>
    </lineage>
</organism>
<name>A0ACB9FBY8_CICIN</name>
<reference evidence="1 2" key="2">
    <citation type="journal article" date="2022" name="Mol. Ecol. Resour.">
        <title>The genomes of chicory, endive, great burdock and yacon provide insights into Asteraceae paleo-polyploidization history and plant inulin production.</title>
        <authorList>
            <person name="Fan W."/>
            <person name="Wang S."/>
            <person name="Wang H."/>
            <person name="Wang A."/>
            <person name="Jiang F."/>
            <person name="Liu H."/>
            <person name="Zhao H."/>
            <person name="Xu D."/>
            <person name="Zhang Y."/>
        </authorList>
    </citation>
    <scope>NUCLEOTIDE SEQUENCE [LARGE SCALE GENOMIC DNA]</scope>
    <source>
        <strain evidence="2">cv. Punajuju</strain>
        <tissue evidence="1">Leaves</tissue>
    </source>
</reference>
<protein>
    <submittedName>
        <fullName evidence="1">Uncharacterized protein</fullName>
    </submittedName>
</protein>
<proteinExistence type="predicted"/>